<accession>A0A6G1EGI6</accession>
<organism evidence="1 2">
    <name type="scientific">Oryza meyeriana var. granulata</name>
    <dbReference type="NCBI Taxonomy" id="110450"/>
    <lineage>
        <taxon>Eukaryota</taxon>
        <taxon>Viridiplantae</taxon>
        <taxon>Streptophyta</taxon>
        <taxon>Embryophyta</taxon>
        <taxon>Tracheophyta</taxon>
        <taxon>Spermatophyta</taxon>
        <taxon>Magnoliopsida</taxon>
        <taxon>Liliopsida</taxon>
        <taxon>Poales</taxon>
        <taxon>Poaceae</taxon>
        <taxon>BOP clade</taxon>
        <taxon>Oryzoideae</taxon>
        <taxon>Oryzeae</taxon>
        <taxon>Oryzinae</taxon>
        <taxon>Oryza</taxon>
        <taxon>Oryza meyeriana</taxon>
    </lineage>
</organism>
<comment type="caution">
    <text evidence="1">The sequence shown here is derived from an EMBL/GenBank/DDBJ whole genome shotgun (WGS) entry which is preliminary data.</text>
</comment>
<evidence type="ECO:0000313" key="2">
    <source>
        <dbReference type="Proteomes" id="UP000479710"/>
    </source>
</evidence>
<gene>
    <name evidence="1" type="ORF">E2562_006416</name>
</gene>
<sequence>MVGEKGASVRSKTKELQMASATAWTPGGPSCKALEAIIGKWKGVWGCRGHCHYPISALHFATDDEDVPATLERRRLLKRSRLPLGRVLGRWRHPPGTVWSAGCHRPPATRGLGQHRQLLGDADSGGCYCAAVSSSGGEGGLQWLLTTGKLHGGRRGA</sequence>
<protein>
    <submittedName>
        <fullName evidence="1">Uncharacterized protein</fullName>
    </submittedName>
</protein>
<reference evidence="1 2" key="1">
    <citation type="submission" date="2019-11" db="EMBL/GenBank/DDBJ databases">
        <title>Whole genome sequence of Oryza granulata.</title>
        <authorList>
            <person name="Li W."/>
        </authorList>
    </citation>
    <scope>NUCLEOTIDE SEQUENCE [LARGE SCALE GENOMIC DNA]</scope>
    <source>
        <strain evidence="2">cv. Menghai</strain>
        <tissue evidence="1">Leaf</tissue>
    </source>
</reference>
<evidence type="ECO:0000313" key="1">
    <source>
        <dbReference type="EMBL" id="KAF0923534.1"/>
    </source>
</evidence>
<dbReference type="EMBL" id="SPHZ02000003">
    <property type="protein sequence ID" value="KAF0923534.1"/>
    <property type="molecule type" value="Genomic_DNA"/>
</dbReference>
<keyword evidence="2" id="KW-1185">Reference proteome</keyword>
<name>A0A6G1EGI6_9ORYZ</name>
<dbReference type="Proteomes" id="UP000479710">
    <property type="component" value="Unassembled WGS sequence"/>
</dbReference>
<proteinExistence type="predicted"/>
<dbReference type="AlphaFoldDB" id="A0A6G1EGI6"/>